<keyword evidence="5" id="KW-1185">Reference proteome</keyword>
<dbReference type="PANTHER" id="PTHR37299">
    <property type="entry name" value="TRANSCRIPTIONAL REGULATOR-RELATED"/>
    <property type="match status" value="1"/>
</dbReference>
<dbReference type="InterPro" id="IPR001789">
    <property type="entry name" value="Sig_transdc_resp-reg_receiver"/>
</dbReference>
<dbReference type="Pfam" id="PF00072">
    <property type="entry name" value="Response_reg"/>
    <property type="match status" value="1"/>
</dbReference>
<evidence type="ECO:0000313" key="4">
    <source>
        <dbReference type="EMBL" id="UZD22984.1"/>
    </source>
</evidence>
<dbReference type="SUPFAM" id="SSF52172">
    <property type="entry name" value="CheY-like"/>
    <property type="match status" value="1"/>
</dbReference>
<feature type="modified residue" description="4-aspartylphosphate" evidence="1">
    <location>
        <position position="56"/>
    </location>
</feature>
<dbReference type="Gene3D" id="3.40.50.2300">
    <property type="match status" value="1"/>
</dbReference>
<dbReference type="PANTHER" id="PTHR37299:SF1">
    <property type="entry name" value="STAGE 0 SPORULATION PROTEIN A HOMOLOG"/>
    <property type="match status" value="1"/>
</dbReference>
<keyword evidence="4" id="KW-0238">DNA-binding</keyword>
<dbReference type="InterPro" id="IPR007492">
    <property type="entry name" value="LytTR_DNA-bd_dom"/>
</dbReference>
<evidence type="ECO:0000259" key="3">
    <source>
        <dbReference type="PROSITE" id="PS50930"/>
    </source>
</evidence>
<proteinExistence type="predicted"/>
<feature type="domain" description="Response regulatory" evidence="2">
    <location>
        <begin position="5"/>
        <end position="117"/>
    </location>
</feature>
<reference evidence="4" key="1">
    <citation type="submission" date="2022-10" db="EMBL/GenBank/DDBJ databases">
        <title>Algoriphagus sp. a novel bacteria isolate from halophytes salicornia europaea.</title>
        <authorList>
            <person name="Peng Y."/>
            <person name="Jiang L."/>
            <person name="Lee J."/>
        </authorList>
    </citation>
    <scope>NUCLEOTIDE SEQUENCE</scope>
    <source>
        <strain evidence="4">TR-M5</strain>
    </source>
</reference>
<dbReference type="GO" id="GO:0003677">
    <property type="term" value="F:DNA binding"/>
    <property type="evidence" value="ECO:0007669"/>
    <property type="project" value="UniProtKB-KW"/>
</dbReference>
<dbReference type="SMART" id="SM00448">
    <property type="entry name" value="REC"/>
    <property type="match status" value="1"/>
</dbReference>
<dbReference type="Gene3D" id="2.40.50.1020">
    <property type="entry name" value="LytTr DNA-binding domain"/>
    <property type="match status" value="1"/>
</dbReference>
<feature type="domain" description="HTH LytTR-type" evidence="3">
    <location>
        <begin position="137"/>
        <end position="236"/>
    </location>
</feature>
<name>A0ABY6MHM0_9BACT</name>
<sequence>MDVLKLVLIDDDPQGLQVLEKIVGDSVYFEIAFSTTEPHMALDYIRSHPVDVIITDILMDKMHGIHLASIVDTLKIPLIICSAYPAYAYDGYQVNAIDFIRKPADPAKFFKAIGKLYPDIKTSKEKDPPYLSGMLVINENGSATITMIRCDNISLISVDGNYVHIQTSSKKHTVLISLTTVMERLPPDKFYRIHRSYAINLEKILKIKGEMVHLDGGYEIPVGSTYYEKFYKIFKNMSINSSRNKGNNSDSGILP</sequence>
<dbReference type="InterPro" id="IPR011006">
    <property type="entry name" value="CheY-like_superfamily"/>
</dbReference>
<organism evidence="4 5">
    <name type="scientific">Algoriphagus halophytocola</name>
    <dbReference type="NCBI Taxonomy" id="2991499"/>
    <lineage>
        <taxon>Bacteria</taxon>
        <taxon>Pseudomonadati</taxon>
        <taxon>Bacteroidota</taxon>
        <taxon>Cytophagia</taxon>
        <taxon>Cytophagales</taxon>
        <taxon>Cyclobacteriaceae</taxon>
        <taxon>Algoriphagus</taxon>
    </lineage>
</organism>
<protein>
    <submittedName>
        <fullName evidence="4">LytTR family DNA-binding domain-containing protein</fullName>
    </submittedName>
</protein>
<dbReference type="RefSeq" id="WP_264809509.1">
    <property type="nucleotide sequence ID" value="NZ_CP110226.1"/>
</dbReference>
<evidence type="ECO:0000256" key="1">
    <source>
        <dbReference type="PROSITE-ProRule" id="PRU00169"/>
    </source>
</evidence>
<dbReference type="PROSITE" id="PS50930">
    <property type="entry name" value="HTH_LYTTR"/>
    <property type="match status" value="1"/>
</dbReference>
<accession>A0ABY6MHM0</accession>
<dbReference type="SMART" id="SM00850">
    <property type="entry name" value="LytTR"/>
    <property type="match status" value="1"/>
</dbReference>
<dbReference type="InterPro" id="IPR046947">
    <property type="entry name" value="LytR-like"/>
</dbReference>
<dbReference type="Proteomes" id="UP001163156">
    <property type="component" value="Chromosome"/>
</dbReference>
<keyword evidence="1" id="KW-0597">Phosphoprotein</keyword>
<dbReference type="PROSITE" id="PS50110">
    <property type="entry name" value="RESPONSE_REGULATORY"/>
    <property type="match status" value="1"/>
</dbReference>
<dbReference type="EMBL" id="CP110226">
    <property type="protein sequence ID" value="UZD22984.1"/>
    <property type="molecule type" value="Genomic_DNA"/>
</dbReference>
<dbReference type="Pfam" id="PF04397">
    <property type="entry name" value="LytTR"/>
    <property type="match status" value="1"/>
</dbReference>
<gene>
    <name evidence="4" type="ORF">OM944_00515</name>
</gene>
<evidence type="ECO:0000259" key="2">
    <source>
        <dbReference type="PROSITE" id="PS50110"/>
    </source>
</evidence>
<evidence type="ECO:0000313" key="5">
    <source>
        <dbReference type="Proteomes" id="UP001163156"/>
    </source>
</evidence>